<evidence type="ECO:0000313" key="2">
    <source>
        <dbReference type="Proteomes" id="UP000195221"/>
    </source>
</evidence>
<dbReference type="EMBL" id="NBTZ01000082">
    <property type="protein sequence ID" value="OTP72853.1"/>
    <property type="molecule type" value="Genomic_DNA"/>
</dbReference>
<sequence length="213" mass="24028">MTTRKELVAALQLRYGSATFSERIRILDEFVALTGYHRKHGIRLLRQEPCVTKTVRERSRLYDEALRLALTVLWEAGDRVCGKRLKALIPKLVDAMERHGHLDLDPVIKAKLLQISAATIDRMLSNARLQIDGQRKRRKGVGSAIRRSIPVRTFADWRDPPPGFFEIDMVEHCGGSKTDGEFVHTLTLTDIASGWTECVSMRTQALLHAGDAV</sequence>
<proteinExistence type="predicted"/>
<dbReference type="AlphaFoldDB" id="A0A242MNM9"/>
<accession>A0A242MNM9</accession>
<organism evidence="1 2">
    <name type="scientific">Caballeronia sordidicola</name>
    <name type="common">Burkholderia sordidicola</name>
    <dbReference type="NCBI Taxonomy" id="196367"/>
    <lineage>
        <taxon>Bacteria</taxon>
        <taxon>Pseudomonadati</taxon>
        <taxon>Pseudomonadota</taxon>
        <taxon>Betaproteobacteria</taxon>
        <taxon>Burkholderiales</taxon>
        <taxon>Burkholderiaceae</taxon>
        <taxon>Caballeronia</taxon>
    </lineage>
</organism>
<gene>
    <name evidence="1" type="ORF">PAMC26577_19555</name>
</gene>
<protein>
    <submittedName>
        <fullName evidence="1">Mobile element protein</fullName>
    </submittedName>
</protein>
<evidence type="ECO:0000313" key="1">
    <source>
        <dbReference type="EMBL" id="OTP72853.1"/>
    </source>
</evidence>
<dbReference type="Proteomes" id="UP000195221">
    <property type="component" value="Unassembled WGS sequence"/>
</dbReference>
<comment type="caution">
    <text evidence="1">The sequence shown here is derived from an EMBL/GenBank/DDBJ whole genome shotgun (WGS) entry which is preliminary data.</text>
</comment>
<reference evidence="1 2" key="1">
    <citation type="submission" date="2017-03" db="EMBL/GenBank/DDBJ databases">
        <title>Genome analysis of strain PAMC 26577.</title>
        <authorList>
            <person name="Oh H.-M."/>
            <person name="Yang J.-A."/>
        </authorList>
    </citation>
    <scope>NUCLEOTIDE SEQUENCE [LARGE SCALE GENOMIC DNA]</scope>
    <source>
        <strain evidence="1 2">PAMC 26577</strain>
    </source>
</reference>
<name>A0A242MNM9_CABSO</name>
<dbReference type="RefSeq" id="WP_236873588.1">
    <property type="nucleotide sequence ID" value="NZ_NBTZ01000082.1"/>
</dbReference>